<dbReference type="InterPro" id="IPR015422">
    <property type="entry name" value="PyrdxlP-dep_Trfase_small"/>
</dbReference>
<dbReference type="GO" id="GO:0008483">
    <property type="term" value="F:transaminase activity"/>
    <property type="evidence" value="ECO:0007669"/>
    <property type="project" value="UniProtKB-KW"/>
</dbReference>
<dbReference type="Pfam" id="PF00202">
    <property type="entry name" value="Aminotran_3"/>
    <property type="match status" value="1"/>
</dbReference>
<reference evidence="6 7" key="1">
    <citation type="submission" date="2016-06" db="EMBL/GenBank/DDBJ databases">
        <authorList>
            <person name="Kjaerup R.B."/>
            <person name="Dalgaard T.S."/>
            <person name="Juul-Madsen H.R."/>
        </authorList>
    </citation>
    <scope>NUCLEOTIDE SEQUENCE [LARGE SCALE GENOMIC DNA]</scope>
    <source>
        <strain evidence="6 7">DSM 43818</strain>
    </source>
</reference>
<evidence type="ECO:0000313" key="6">
    <source>
        <dbReference type="EMBL" id="SCL33611.1"/>
    </source>
</evidence>
<proteinExistence type="inferred from homology"/>
<dbReference type="STRING" id="145857.GA0070616_4754"/>
<organism evidence="6 7">
    <name type="scientific">Micromonospora nigra</name>
    <dbReference type="NCBI Taxonomy" id="145857"/>
    <lineage>
        <taxon>Bacteria</taxon>
        <taxon>Bacillati</taxon>
        <taxon>Actinomycetota</taxon>
        <taxon>Actinomycetes</taxon>
        <taxon>Micromonosporales</taxon>
        <taxon>Micromonosporaceae</taxon>
        <taxon>Micromonospora</taxon>
    </lineage>
</organism>
<dbReference type="GO" id="GO:0042802">
    <property type="term" value="F:identical protein binding"/>
    <property type="evidence" value="ECO:0007669"/>
    <property type="project" value="TreeGrafter"/>
</dbReference>
<evidence type="ECO:0000256" key="3">
    <source>
        <dbReference type="ARBA" id="ARBA00022679"/>
    </source>
</evidence>
<keyword evidence="2 6" id="KW-0032">Aminotransferase</keyword>
<dbReference type="PANTHER" id="PTHR11986:SF79">
    <property type="entry name" value="ACETYLORNITHINE AMINOTRANSFERASE, MITOCHONDRIAL"/>
    <property type="match status" value="1"/>
</dbReference>
<dbReference type="InterPro" id="IPR015424">
    <property type="entry name" value="PyrdxlP-dep_Trfase"/>
</dbReference>
<name>A0A1C6SVP7_9ACTN</name>
<evidence type="ECO:0000256" key="4">
    <source>
        <dbReference type="ARBA" id="ARBA00022898"/>
    </source>
</evidence>
<dbReference type="SUPFAM" id="SSF53383">
    <property type="entry name" value="PLP-dependent transferases"/>
    <property type="match status" value="1"/>
</dbReference>
<accession>A0A1C6SVP7</accession>
<dbReference type="OrthoDB" id="9801834at2"/>
<keyword evidence="4 5" id="KW-0663">Pyridoxal phosphate</keyword>
<evidence type="ECO:0000256" key="1">
    <source>
        <dbReference type="ARBA" id="ARBA00001933"/>
    </source>
</evidence>
<dbReference type="Proteomes" id="UP000199699">
    <property type="component" value="Unassembled WGS sequence"/>
</dbReference>
<dbReference type="Gene3D" id="3.40.640.10">
    <property type="entry name" value="Type I PLP-dependent aspartate aminotransferase-like (Major domain)"/>
    <property type="match status" value="1"/>
</dbReference>
<dbReference type="Gene3D" id="3.90.1150.10">
    <property type="entry name" value="Aspartate Aminotransferase, domain 1"/>
    <property type="match status" value="1"/>
</dbReference>
<evidence type="ECO:0000313" key="7">
    <source>
        <dbReference type="Proteomes" id="UP000199699"/>
    </source>
</evidence>
<comment type="similarity">
    <text evidence="5">Belongs to the class-III pyridoxal-phosphate-dependent aminotransferase family.</text>
</comment>
<evidence type="ECO:0000256" key="2">
    <source>
        <dbReference type="ARBA" id="ARBA00022576"/>
    </source>
</evidence>
<dbReference type="EMBL" id="FMHT01000003">
    <property type="protein sequence ID" value="SCL33611.1"/>
    <property type="molecule type" value="Genomic_DNA"/>
</dbReference>
<protein>
    <submittedName>
        <fullName evidence="6">Putrescine aminotransferase</fullName>
    </submittedName>
</protein>
<keyword evidence="3 6" id="KW-0808">Transferase</keyword>
<dbReference type="AlphaFoldDB" id="A0A1C6SVP7"/>
<dbReference type="InterPro" id="IPR050103">
    <property type="entry name" value="Class-III_PLP-dep_AT"/>
</dbReference>
<dbReference type="CDD" id="cd00610">
    <property type="entry name" value="OAT_like"/>
    <property type="match status" value="1"/>
</dbReference>
<gene>
    <name evidence="6" type="ORF">GA0070616_4754</name>
</gene>
<comment type="cofactor">
    <cofactor evidence="1">
        <name>pyridoxal 5'-phosphate</name>
        <dbReference type="ChEBI" id="CHEBI:597326"/>
    </cofactor>
</comment>
<sequence length="473" mass="51763">MPQLIGLDEAEQLSTAQVHELYRAHVSRSQVSLMTTFGFGRELVECAEGVWIHLRDGRRILDFSGGVGVLNHGHNHPRILAARQRYAQQGRMEVHKGFFSPYLAALSHNVAALLPGDLSVSYFPNSGAEANEGAIKMAYKFHGGRRNTILRADISFHGKTLGAGSLTGSSENSFRFPGLPGIVVYPYGDLAAVCAAVDAARTPEGGCDVYAIMVEPFSASTMRHWSAEDLLALQRFCRERDIIMIFDEIYTGWGKTGSLFYFMRHEGLLPDILTYSKSLGGGKASISGYTAREPIFRRAYDRMADVILHSTTYYGFGEETATAVAAIDVVVGDDYPARARALEAVLRPGLERLAKAHPDVVGRVAGAGALWGVFLDGGPGVLDLAGRLMPGFRHDPQFRTKLITLSVIAHLFREHGIMTYYSPNADNPLMVAPSLVATADDVERFLTALDATLSRGLPRLLASFVRERVTSRW</sequence>
<dbReference type="InterPro" id="IPR015421">
    <property type="entry name" value="PyrdxlP-dep_Trfase_major"/>
</dbReference>
<keyword evidence="7" id="KW-1185">Reference proteome</keyword>
<dbReference type="InterPro" id="IPR005814">
    <property type="entry name" value="Aminotrans_3"/>
</dbReference>
<dbReference type="PANTHER" id="PTHR11986">
    <property type="entry name" value="AMINOTRANSFERASE CLASS III"/>
    <property type="match status" value="1"/>
</dbReference>
<evidence type="ECO:0000256" key="5">
    <source>
        <dbReference type="RuleBase" id="RU003560"/>
    </source>
</evidence>
<dbReference type="GO" id="GO:0030170">
    <property type="term" value="F:pyridoxal phosphate binding"/>
    <property type="evidence" value="ECO:0007669"/>
    <property type="project" value="InterPro"/>
</dbReference>